<keyword evidence="2" id="KW-1185">Reference proteome</keyword>
<evidence type="ECO:0000313" key="1">
    <source>
        <dbReference type="EMBL" id="QPC83310.1"/>
    </source>
</evidence>
<proteinExistence type="predicted"/>
<evidence type="ECO:0000313" key="2">
    <source>
        <dbReference type="Proteomes" id="UP000594468"/>
    </source>
</evidence>
<sequence>MQNLLNTLRDTDAGMLPPLAQVWGLKMENLDADATVKALHDVMLAPENAETVWDTLDDRQRGALQMLLASGRKMPTNQFEIAFGKIRKMGKGAIEREQPHKNPQSVAEALFYRGLIAESFEQGTSGMRPIIYVPEDLARVLPVHKTAYANLKDDLEDEDLYGEVPSKLNLIEADFLELVEPADTSIVDDMTTLLAYLRVQSAEVEEDAFLPVETERIGPHMLVMGEPRLTFALGVGVAADLITTQEGRAYAKRTSLQSWLGNQRWQQLKALTDAWRKTPLYQELWHVPGLFPESGTNYDAQAARGAVLAMIKELAPPDDWWSIEEFITLVKAKIPDFMRDDFDSWYIRNARDDYLSGPDSWDAVEGAYLEFILMGPLHWLGLLDLAEDAAHLTVWGRAFLGLVDWPQPTIPEEPISYDEDENRLIASRKVPTIDRFQLARFTNWLPTGDPYEYILDADSIQRAGQQGITTGHIAAFLTRHLGEQLPEHIAKLLEIWQGGGSAAEVSFERLLVMRTTSPEILDRLYDEPAYRRYMGARLGPMAVVIRSDQSDALKKALEEAGIHIEMIG</sequence>
<organism evidence="1 2">
    <name type="scientific">Phototrophicus methaneseepsis</name>
    <dbReference type="NCBI Taxonomy" id="2710758"/>
    <lineage>
        <taxon>Bacteria</taxon>
        <taxon>Bacillati</taxon>
        <taxon>Chloroflexota</taxon>
        <taxon>Candidatus Thermofontia</taxon>
        <taxon>Phototrophicales</taxon>
        <taxon>Phototrophicaceae</taxon>
        <taxon>Phototrophicus</taxon>
    </lineage>
</organism>
<gene>
    <name evidence="1" type="ORF">G4Y79_02730</name>
</gene>
<accession>A0A7S8IE53</accession>
<dbReference type="RefSeq" id="WP_195171377.1">
    <property type="nucleotide sequence ID" value="NZ_CP062983.1"/>
</dbReference>
<protein>
    <recommendedName>
        <fullName evidence="3">Helicase XPB/Ssl2 N-terminal domain-containing protein</fullName>
    </recommendedName>
</protein>
<dbReference type="KEGG" id="pmet:G4Y79_02730"/>
<evidence type="ECO:0008006" key="3">
    <source>
        <dbReference type="Google" id="ProtNLM"/>
    </source>
</evidence>
<dbReference type="EMBL" id="CP062983">
    <property type="protein sequence ID" value="QPC83310.1"/>
    <property type="molecule type" value="Genomic_DNA"/>
</dbReference>
<name>A0A7S8IE53_9CHLR</name>
<reference evidence="1 2" key="1">
    <citation type="submission" date="2020-02" db="EMBL/GenBank/DDBJ databases">
        <authorList>
            <person name="Zheng R.K."/>
            <person name="Sun C.M."/>
        </authorList>
    </citation>
    <scope>NUCLEOTIDE SEQUENCE [LARGE SCALE GENOMIC DNA]</scope>
    <source>
        <strain evidence="2">rifampicinis</strain>
    </source>
</reference>
<dbReference type="AlphaFoldDB" id="A0A7S8IE53"/>
<dbReference type="Proteomes" id="UP000594468">
    <property type="component" value="Chromosome"/>
</dbReference>